<sequence>MKWNRAVHHVEALATTCADMAAKPDSIFPLRVTGLWVAGGVLGPARDLETILVALTVDLPVPEVPWLTEPAGSRHWGNAVRLPQLPFRVCWRSAHAPVWNHLIDRPARVWSAEDGTDQHVLDALRDGRGADIRMEAPADLPARLAADLAISHQALTTRTAEYADRRWRPGKIEPVADALWQASTGYLDLLAVTSATAN</sequence>
<feature type="domain" description="DUF7711" evidence="1">
    <location>
        <begin position="1"/>
        <end position="193"/>
    </location>
</feature>
<protein>
    <recommendedName>
        <fullName evidence="1">DUF7711 domain-containing protein</fullName>
    </recommendedName>
</protein>
<dbReference type="Pfam" id="PF24821">
    <property type="entry name" value="DUF7711"/>
    <property type="match status" value="1"/>
</dbReference>
<dbReference type="RefSeq" id="WP_035278705.1">
    <property type="nucleotide sequence ID" value="NZ_AYXG01000028.1"/>
</dbReference>
<evidence type="ECO:0000259" key="1">
    <source>
        <dbReference type="Pfam" id="PF24821"/>
    </source>
</evidence>
<keyword evidence="3" id="KW-1185">Reference proteome</keyword>
<proteinExistence type="predicted"/>
<gene>
    <name evidence="2" type="ORF">UO65_0737</name>
</gene>
<dbReference type="eggNOG" id="ENOG50340CE">
    <property type="taxonomic scope" value="Bacteria"/>
</dbReference>
<dbReference type="OrthoDB" id="3529973at2"/>
<comment type="caution">
    <text evidence="2">The sequence shown here is derived from an EMBL/GenBank/DDBJ whole genome shotgun (WGS) entry which is preliminary data.</text>
</comment>
<evidence type="ECO:0000313" key="2">
    <source>
        <dbReference type="EMBL" id="EWC63907.1"/>
    </source>
</evidence>
<reference evidence="2 3" key="1">
    <citation type="journal article" date="2014" name="Genome Announc.">
        <title>Draft Genome Sequence of the Antitrypanosomally Active Sponge-Associated Bacterium Actinokineospora sp. Strain EG49.</title>
        <authorList>
            <person name="Harjes J."/>
            <person name="Ryu T."/>
            <person name="Abdelmohsen U.R."/>
            <person name="Moitinho-Silva L."/>
            <person name="Horn H."/>
            <person name="Ravasi T."/>
            <person name="Hentschel U."/>
        </authorList>
    </citation>
    <scope>NUCLEOTIDE SEQUENCE [LARGE SCALE GENOMIC DNA]</scope>
    <source>
        <strain evidence="2 3">EG49</strain>
    </source>
</reference>
<organism evidence="2 3">
    <name type="scientific">Actinokineospora spheciospongiae</name>
    <dbReference type="NCBI Taxonomy" id="909613"/>
    <lineage>
        <taxon>Bacteria</taxon>
        <taxon>Bacillati</taxon>
        <taxon>Actinomycetota</taxon>
        <taxon>Actinomycetes</taxon>
        <taxon>Pseudonocardiales</taxon>
        <taxon>Pseudonocardiaceae</taxon>
        <taxon>Actinokineospora</taxon>
    </lineage>
</organism>
<name>W7J4G9_9PSEU</name>
<dbReference type="InterPro" id="IPR056128">
    <property type="entry name" value="DUF7711"/>
</dbReference>
<dbReference type="EMBL" id="AYXG01000028">
    <property type="protein sequence ID" value="EWC63907.1"/>
    <property type="molecule type" value="Genomic_DNA"/>
</dbReference>
<dbReference type="STRING" id="909613.UO65_0737"/>
<accession>W7J4G9</accession>
<dbReference type="Proteomes" id="UP000019277">
    <property type="component" value="Unassembled WGS sequence"/>
</dbReference>
<dbReference type="AlphaFoldDB" id="W7J4G9"/>
<evidence type="ECO:0000313" key="3">
    <source>
        <dbReference type="Proteomes" id="UP000019277"/>
    </source>
</evidence>